<dbReference type="InterPro" id="IPR000232">
    <property type="entry name" value="HSF_DNA-bd"/>
</dbReference>
<evidence type="ECO:0000313" key="10">
    <source>
        <dbReference type="EMBL" id="RHY76063.1"/>
    </source>
</evidence>
<dbReference type="Proteomes" id="UP000265716">
    <property type="component" value="Unassembled WGS sequence"/>
</dbReference>
<evidence type="ECO:0000256" key="1">
    <source>
        <dbReference type="ARBA" id="ARBA00004123"/>
    </source>
</evidence>
<evidence type="ECO:0000259" key="6">
    <source>
        <dbReference type="SMART" id="SM00415"/>
    </source>
</evidence>
<dbReference type="AlphaFoldDB" id="A0A397EC28"/>
<reference evidence="12 13" key="1">
    <citation type="submission" date="2018-08" db="EMBL/GenBank/DDBJ databases">
        <title>Aphanomyces genome sequencing and annotation.</title>
        <authorList>
            <person name="Minardi D."/>
            <person name="Oidtmann B."/>
            <person name="Van Der Giezen M."/>
            <person name="Studholme D.J."/>
        </authorList>
    </citation>
    <scope>NUCLEOTIDE SEQUENCE [LARGE SCALE GENOMIC DNA]</scope>
    <source>
        <strain evidence="11 13">197901</strain>
        <strain evidence="8 14">D2</strain>
        <strain evidence="10 12">SA</strain>
        <strain evidence="9 15">Si</strain>
    </source>
</reference>
<protein>
    <recommendedName>
        <fullName evidence="6">HSF-type DNA-binding domain-containing protein</fullName>
    </recommendedName>
</protein>
<evidence type="ECO:0000313" key="13">
    <source>
        <dbReference type="Proteomes" id="UP000266196"/>
    </source>
</evidence>
<evidence type="ECO:0000313" key="15">
    <source>
        <dbReference type="Proteomes" id="UP000283543"/>
    </source>
</evidence>
<feature type="domain" description="HSF-type DNA-binding" evidence="6">
    <location>
        <begin position="62"/>
        <end position="157"/>
    </location>
</feature>
<dbReference type="Proteomes" id="UP000266643">
    <property type="component" value="Unassembled WGS sequence"/>
</dbReference>
<keyword evidence="2" id="KW-0238">DNA-binding</keyword>
<comment type="caution">
    <text evidence="10">The sequence shown here is derived from an EMBL/GenBank/DDBJ whole genome shotgun (WGS) entry which is preliminary data.</text>
</comment>
<evidence type="ECO:0000256" key="5">
    <source>
        <dbReference type="SAM" id="MobiDB-lite"/>
    </source>
</evidence>
<dbReference type="GO" id="GO:0043565">
    <property type="term" value="F:sequence-specific DNA binding"/>
    <property type="evidence" value="ECO:0007669"/>
    <property type="project" value="InterPro"/>
</dbReference>
<evidence type="ECO:0000256" key="3">
    <source>
        <dbReference type="ARBA" id="ARBA00023242"/>
    </source>
</evidence>
<name>A0A397EC28_APHAT</name>
<dbReference type="EMBL" id="QUTD01006789">
    <property type="protein sequence ID" value="RHY53425.1"/>
    <property type="molecule type" value="Genomic_DNA"/>
</dbReference>
<accession>A0A397EC28</accession>
<comment type="subcellular location">
    <subcellularLocation>
        <location evidence="1">Nucleus</location>
    </subcellularLocation>
</comment>
<reference evidence="7 16" key="2">
    <citation type="submission" date="2019-06" db="EMBL/GenBank/DDBJ databases">
        <title>Genomics analysis of Aphanomyces spp. identifies a new class of oomycete effector associated with host adaptation.</title>
        <authorList>
            <person name="Gaulin E."/>
        </authorList>
    </citation>
    <scope>NUCLEOTIDE SEQUENCE [LARGE SCALE GENOMIC DNA]</scope>
    <source>
        <strain evidence="7 16">E</strain>
    </source>
</reference>
<evidence type="ECO:0000313" key="7">
    <source>
        <dbReference type="EMBL" id="KAF0718871.1"/>
    </source>
</evidence>
<dbReference type="InterPro" id="IPR036390">
    <property type="entry name" value="WH_DNA-bd_sf"/>
</dbReference>
<evidence type="ECO:0000313" key="12">
    <source>
        <dbReference type="Proteomes" id="UP000265716"/>
    </source>
</evidence>
<dbReference type="EMBL" id="QUTC01001723">
    <property type="protein sequence ID" value="RHY76063.1"/>
    <property type="molecule type" value="Genomic_DNA"/>
</dbReference>
<dbReference type="Pfam" id="PF00447">
    <property type="entry name" value="HSF_DNA-bind"/>
    <property type="match status" value="1"/>
</dbReference>
<evidence type="ECO:0000256" key="2">
    <source>
        <dbReference type="ARBA" id="ARBA00023125"/>
    </source>
</evidence>
<dbReference type="PANTHER" id="PTHR10015">
    <property type="entry name" value="HEAT SHOCK TRANSCRIPTION FACTOR"/>
    <property type="match status" value="1"/>
</dbReference>
<sequence>MLQECHATTTPPRATTPSTFGLHIQVPVVHHEPNHFQRMLYPPSSSSTDSSSDDGESPASREMAPFLRNLRNMLDVESTEVLRWNKDGSAFEIHDMDELTRTILPKYFKHNKYTSFQRQLNYFHFKKWTKSRANVCTFSNEFFLRDDVDKSLWITRKKGLNSRSATFDDMVTTPRTAAVMVAEGFDPRDMRRPPPDEFMMQEDLEWLANLESVPLSNLKGDPAALDWIQPTPYPDMWVVNV</sequence>
<dbReference type="FunFam" id="1.10.10.10:FF:000286">
    <property type="entry name" value="Heat shock transcription factor"/>
    <property type="match status" value="1"/>
</dbReference>
<gene>
    <name evidence="7" type="ORF">AaE_010546</name>
    <name evidence="8" type="ORF">DYB30_010516</name>
    <name evidence="11" type="ORF">DYB31_006053</name>
    <name evidence="9" type="ORF">DYB34_007957</name>
    <name evidence="10" type="ORF">DYB38_003572</name>
</gene>
<dbReference type="Proteomes" id="UP000283543">
    <property type="component" value="Unassembled WGS sequence"/>
</dbReference>
<dbReference type="InterPro" id="IPR036388">
    <property type="entry name" value="WH-like_DNA-bd_sf"/>
</dbReference>
<evidence type="ECO:0000313" key="9">
    <source>
        <dbReference type="EMBL" id="RHY68434.1"/>
    </source>
</evidence>
<dbReference type="SUPFAM" id="SSF46785">
    <property type="entry name" value="Winged helix' DNA-binding domain"/>
    <property type="match status" value="1"/>
</dbReference>
<evidence type="ECO:0000313" key="14">
    <source>
        <dbReference type="Proteomes" id="UP000266643"/>
    </source>
</evidence>
<dbReference type="Gene3D" id="1.10.10.10">
    <property type="entry name" value="Winged helix-like DNA-binding domain superfamily/Winged helix DNA-binding domain"/>
    <property type="match status" value="1"/>
</dbReference>
<dbReference type="EMBL" id="QUTE01024114">
    <property type="protein sequence ID" value="RHY79107.1"/>
    <property type="molecule type" value="Genomic_DNA"/>
</dbReference>
<dbReference type="Proteomes" id="UP000266196">
    <property type="component" value="Unassembled WGS sequence"/>
</dbReference>
<proteinExistence type="inferred from homology"/>
<comment type="similarity">
    <text evidence="4">Belongs to the HSF family.</text>
</comment>
<dbReference type="VEuPathDB" id="FungiDB:H257_15802"/>
<feature type="region of interest" description="Disordered" evidence="5">
    <location>
        <begin position="37"/>
        <end position="60"/>
    </location>
</feature>
<dbReference type="GO" id="GO:0003700">
    <property type="term" value="F:DNA-binding transcription factor activity"/>
    <property type="evidence" value="ECO:0007669"/>
    <property type="project" value="InterPro"/>
</dbReference>
<dbReference type="Proteomes" id="UP000469452">
    <property type="component" value="Unassembled WGS sequence"/>
</dbReference>
<dbReference type="PANTHER" id="PTHR10015:SF427">
    <property type="entry name" value="HEAT SHOCK FACTOR PROTEIN"/>
    <property type="match status" value="1"/>
</dbReference>
<dbReference type="GO" id="GO:0005634">
    <property type="term" value="C:nucleus"/>
    <property type="evidence" value="ECO:0007669"/>
    <property type="project" value="UniProtKB-SubCell"/>
</dbReference>
<evidence type="ECO:0000256" key="4">
    <source>
        <dbReference type="RuleBase" id="RU004020"/>
    </source>
</evidence>
<dbReference type="SMART" id="SM00415">
    <property type="entry name" value="HSF"/>
    <property type="match status" value="1"/>
</dbReference>
<dbReference type="EMBL" id="QUTB01003358">
    <property type="protein sequence ID" value="RHY68434.1"/>
    <property type="molecule type" value="Genomic_DNA"/>
</dbReference>
<evidence type="ECO:0000313" key="8">
    <source>
        <dbReference type="EMBL" id="RHY53425.1"/>
    </source>
</evidence>
<keyword evidence="3" id="KW-0539">Nucleus</keyword>
<dbReference type="EMBL" id="VJMI01016476">
    <property type="protein sequence ID" value="KAF0718871.1"/>
    <property type="molecule type" value="Genomic_DNA"/>
</dbReference>
<evidence type="ECO:0000313" key="11">
    <source>
        <dbReference type="EMBL" id="RHY79107.1"/>
    </source>
</evidence>
<organism evidence="10 12">
    <name type="scientific">Aphanomyces astaci</name>
    <name type="common">Crayfish plague agent</name>
    <dbReference type="NCBI Taxonomy" id="112090"/>
    <lineage>
        <taxon>Eukaryota</taxon>
        <taxon>Sar</taxon>
        <taxon>Stramenopiles</taxon>
        <taxon>Oomycota</taxon>
        <taxon>Saprolegniomycetes</taxon>
        <taxon>Saprolegniales</taxon>
        <taxon>Verrucalvaceae</taxon>
        <taxon>Aphanomyces</taxon>
    </lineage>
</organism>
<evidence type="ECO:0000313" key="16">
    <source>
        <dbReference type="Proteomes" id="UP000469452"/>
    </source>
</evidence>